<evidence type="ECO:0000313" key="1">
    <source>
        <dbReference type="EMBL" id="SHJ70761.1"/>
    </source>
</evidence>
<dbReference type="SUPFAM" id="SSF140500">
    <property type="entry name" value="BAS1536-like"/>
    <property type="match status" value="1"/>
</dbReference>
<dbReference type="EMBL" id="FRAG01000006">
    <property type="protein sequence ID" value="SHJ70761.1"/>
    <property type="molecule type" value="Genomic_DNA"/>
</dbReference>
<dbReference type="InterPro" id="IPR037208">
    <property type="entry name" value="Spo0E-like_sf"/>
</dbReference>
<dbReference type="InterPro" id="IPR018540">
    <property type="entry name" value="Spo0E-like"/>
</dbReference>
<gene>
    <name evidence="1" type="ORF">SAMN02745912_00806</name>
</gene>
<dbReference type="AlphaFoldDB" id="A0A1M6LHU7"/>
<dbReference type="InterPro" id="IPR036638">
    <property type="entry name" value="HLH_DNA-bd_sf"/>
</dbReference>
<proteinExistence type="predicted"/>
<dbReference type="Proteomes" id="UP000184465">
    <property type="component" value="Unassembled WGS sequence"/>
</dbReference>
<sequence length="63" mass="7727">MKEVKFDDKQDINNRINELRFKLNEIYKTQGHTKEVVKLSQELDKYIFSIQRQILEKQKKDKD</sequence>
<organism evidence="1 2">
    <name type="scientific">Paramaledivibacter caminithermalis (strain DSM 15212 / CIP 107654 / DViRD3)</name>
    <name type="common">Clostridium caminithermale</name>
    <dbReference type="NCBI Taxonomy" id="1121301"/>
    <lineage>
        <taxon>Bacteria</taxon>
        <taxon>Bacillati</taxon>
        <taxon>Bacillota</taxon>
        <taxon>Clostridia</taxon>
        <taxon>Peptostreptococcales</taxon>
        <taxon>Caminicellaceae</taxon>
        <taxon>Paramaledivibacter</taxon>
    </lineage>
</organism>
<name>A0A1M6LHU7_PARC5</name>
<protein>
    <submittedName>
        <fullName evidence="1">Spo0E like sporulation regulatory protein</fullName>
    </submittedName>
</protein>
<reference evidence="1 2" key="1">
    <citation type="submission" date="2016-11" db="EMBL/GenBank/DDBJ databases">
        <authorList>
            <person name="Jaros S."/>
            <person name="Januszkiewicz K."/>
            <person name="Wedrychowicz H."/>
        </authorList>
    </citation>
    <scope>NUCLEOTIDE SEQUENCE [LARGE SCALE GENOMIC DNA]</scope>
    <source>
        <strain evidence="1 2">DSM 15212</strain>
    </source>
</reference>
<dbReference type="RefSeq" id="WP_073147221.1">
    <property type="nucleotide sequence ID" value="NZ_FRAG01000006.1"/>
</dbReference>
<dbReference type="OrthoDB" id="1957588at2"/>
<dbReference type="GO" id="GO:0043937">
    <property type="term" value="P:regulation of sporulation"/>
    <property type="evidence" value="ECO:0007669"/>
    <property type="project" value="InterPro"/>
</dbReference>
<keyword evidence="2" id="KW-1185">Reference proteome</keyword>
<dbReference type="Gene3D" id="4.10.280.10">
    <property type="entry name" value="Helix-loop-helix DNA-binding domain"/>
    <property type="match status" value="1"/>
</dbReference>
<dbReference type="GO" id="GO:0046983">
    <property type="term" value="F:protein dimerization activity"/>
    <property type="evidence" value="ECO:0007669"/>
    <property type="project" value="InterPro"/>
</dbReference>
<accession>A0A1M6LHU7</accession>
<dbReference type="Pfam" id="PF09388">
    <property type="entry name" value="SpoOE-like"/>
    <property type="match status" value="1"/>
</dbReference>
<evidence type="ECO:0000313" key="2">
    <source>
        <dbReference type="Proteomes" id="UP000184465"/>
    </source>
</evidence>